<dbReference type="SUPFAM" id="SSF48208">
    <property type="entry name" value="Six-hairpin glycosidases"/>
    <property type="match status" value="1"/>
</dbReference>
<gene>
    <name evidence="3" type="ORF">J2D73_12590</name>
</gene>
<dbReference type="Proteomes" id="UP000664771">
    <property type="component" value="Unassembled WGS sequence"/>
</dbReference>
<evidence type="ECO:0000256" key="1">
    <source>
        <dbReference type="ARBA" id="ARBA00008558"/>
    </source>
</evidence>
<reference evidence="3 4" key="1">
    <citation type="submission" date="2021-03" db="EMBL/GenBank/DDBJ databases">
        <title>The complete genome sequence of Acetobacter sacchari TBRC 11175.</title>
        <authorList>
            <person name="Charoenyingcharoen P."/>
            <person name="Yukphan P."/>
        </authorList>
    </citation>
    <scope>NUCLEOTIDE SEQUENCE [LARGE SCALE GENOMIC DNA]</scope>
    <source>
        <strain evidence="3 4">TBRC 11175</strain>
    </source>
</reference>
<evidence type="ECO:0000256" key="2">
    <source>
        <dbReference type="ARBA" id="ARBA00023235"/>
    </source>
</evidence>
<keyword evidence="2" id="KW-0413">Isomerase</keyword>
<accession>A0ABS3LXH4</accession>
<comment type="similarity">
    <text evidence="1">Belongs to the N-acylglucosamine 2-epimerase family.</text>
</comment>
<organism evidence="3 4">
    <name type="scientific">Acetobacter sacchari</name>
    <dbReference type="NCBI Taxonomy" id="2661687"/>
    <lineage>
        <taxon>Bacteria</taxon>
        <taxon>Pseudomonadati</taxon>
        <taxon>Pseudomonadota</taxon>
        <taxon>Alphaproteobacteria</taxon>
        <taxon>Acetobacterales</taxon>
        <taxon>Acetobacteraceae</taxon>
        <taxon>Acetobacter</taxon>
    </lineage>
</organism>
<dbReference type="RefSeq" id="WP_207881900.1">
    <property type="nucleotide sequence ID" value="NZ_JAFVMF010000013.1"/>
</dbReference>
<dbReference type="Gene3D" id="1.50.10.10">
    <property type="match status" value="1"/>
</dbReference>
<dbReference type="Pfam" id="PF07221">
    <property type="entry name" value="GlcNAc_2-epim"/>
    <property type="match status" value="1"/>
</dbReference>
<name>A0ABS3LXH4_9PROT</name>
<dbReference type="InterPro" id="IPR010819">
    <property type="entry name" value="AGE/CE"/>
</dbReference>
<dbReference type="InterPro" id="IPR008928">
    <property type="entry name" value="6-hairpin_glycosidase_sf"/>
</dbReference>
<sequence length="391" mass="44481">MVPPESADRSGNPNGEWFRWLVSNSLPLWSSAGFDSARGLYYERLNWDATPVDLEAHRLMVQARQIATYCRASLDGFYDASNQALTCLDHVERLYYRSDGESGWVFSITSGGSPANHTRDLYGHAFILFAYAWAIRVCDSPRYHSIARATVDEIKILFATKNGGYQDTIPPQDDLRRQNPHMHLLEAYLALFEASRDDFYLDEASKLVDLALHKLIEPRNGFLLEFFSADWLPAKISGENLVEPGHLFEWSWLLSEYRNLAILTESQSLQIEQVAERLFHVGLAHGYDATVNQVWDAMTDEGIVSERSTRVWPQTELLRLLCQRDRVGKVASFPVDVIGSQFLARYAPAHLGGGWIDRFDQESRPLVDYMPASSLYHIYGAARELIMTGDY</sequence>
<keyword evidence="4" id="KW-1185">Reference proteome</keyword>
<evidence type="ECO:0000313" key="3">
    <source>
        <dbReference type="EMBL" id="MBO1360626.1"/>
    </source>
</evidence>
<protein>
    <submittedName>
        <fullName evidence="3">AGE family epimerase/isomerase</fullName>
    </submittedName>
</protein>
<evidence type="ECO:0000313" key="4">
    <source>
        <dbReference type="Proteomes" id="UP000664771"/>
    </source>
</evidence>
<dbReference type="EMBL" id="JAFVMF010000013">
    <property type="protein sequence ID" value="MBO1360626.1"/>
    <property type="molecule type" value="Genomic_DNA"/>
</dbReference>
<comment type="caution">
    <text evidence="3">The sequence shown here is derived from an EMBL/GenBank/DDBJ whole genome shotgun (WGS) entry which is preliminary data.</text>
</comment>
<dbReference type="InterPro" id="IPR012341">
    <property type="entry name" value="6hp_glycosidase-like_sf"/>
</dbReference>
<dbReference type="PANTHER" id="PTHR15108">
    <property type="entry name" value="N-ACYLGLUCOSAMINE-2-EPIMERASE"/>
    <property type="match status" value="1"/>
</dbReference>
<proteinExistence type="inferred from homology"/>